<dbReference type="GO" id="GO:0032580">
    <property type="term" value="C:Golgi cisterna membrane"/>
    <property type="evidence" value="ECO:0007669"/>
    <property type="project" value="UniProtKB-SubCell"/>
</dbReference>
<keyword evidence="10" id="KW-0472">Membrane</keyword>
<dbReference type="InterPro" id="IPR001503">
    <property type="entry name" value="Glyco_trans_10"/>
</dbReference>
<dbReference type="EMBL" id="CAJNOW010020028">
    <property type="protein sequence ID" value="CAF1676947.1"/>
    <property type="molecule type" value="Genomic_DNA"/>
</dbReference>
<evidence type="ECO:0000313" key="17">
    <source>
        <dbReference type="EMBL" id="CAF3942785.1"/>
    </source>
</evidence>
<dbReference type="Proteomes" id="UP000663855">
    <property type="component" value="Unassembled WGS sequence"/>
</dbReference>
<comment type="pathway">
    <text evidence="2">Protein modification; protein glycosylation.</text>
</comment>
<dbReference type="SUPFAM" id="SSF53756">
    <property type="entry name" value="UDP-Glycosyltransferase/glycogen phosphorylase"/>
    <property type="match status" value="1"/>
</dbReference>
<comment type="caution">
    <text evidence="15">The sequence shown here is derived from an EMBL/GenBank/DDBJ whole genome shotgun (WGS) entry which is preliminary data.</text>
</comment>
<dbReference type="OrthoDB" id="427096at2759"/>
<evidence type="ECO:0000256" key="9">
    <source>
        <dbReference type="ARBA" id="ARBA00023034"/>
    </source>
</evidence>
<dbReference type="EMBL" id="CAJOBJ010007030">
    <property type="protein sequence ID" value="CAF4075884.1"/>
    <property type="molecule type" value="Genomic_DNA"/>
</dbReference>
<keyword evidence="5 12" id="KW-0808">Transferase</keyword>
<dbReference type="Gene3D" id="3.40.50.11660">
    <property type="entry name" value="Glycosyl transferase family 10, C-terminal domain"/>
    <property type="match status" value="1"/>
</dbReference>
<feature type="domain" description="Fucosyltransferase C-terminal" evidence="13">
    <location>
        <begin position="236"/>
        <end position="402"/>
    </location>
</feature>
<organism evidence="15 19">
    <name type="scientific">Rotaria magnacalcarata</name>
    <dbReference type="NCBI Taxonomy" id="392030"/>
    <lineage>
        <taxon>Eukaryota</taxon>
        <taxon>Metazoa</taxon>
        <taxon>Spiralia</taxon>
        <taxon>Gnathifera</taxon>
        <taxon>Rotifera</taxon>
        <taxon>Eurotatoria</taxon>
        <taxon>Bdelloidea</taxon>
        <taxon>Philodinida</taxon>
        <taxon>Philodinidae</taxon>
        <taxon>Rotaria</taxon>
    </lineage>
</organism>
<dbReference type="GO" id="GO:0000139">
    <property type="term" value="C:Golgi membrane"/>
    <property type="evidence" value="ECO:0007669"/>
    <property type="project" value="UniProtKB-SubCell"/>
</dbReference>
<dbReference type="Pfam" id="PF17039">
    <property type="entry name" value="Glyco_tran_10_N"/>
    <property type="match status" value="1"/>
</dbReference>
<dbReference type="GO" id="GO:0008417">
    <property type="term" value="F:fucosyltransferase activity"/>
    <property type="evidence" value="ECO:0007669"/>
    <property type="project" value="InterPro"/>
</dbReference>
<evidence type="ECO:0000256" key="2">
    <source>
        <dbReference type="ARBA" id="ARBA00004922"/>
    </source>
</evidence>
<evidence type="ECO:0000313" key="16">
    <source>
        <dbReference type="EMBL" id="CAF1676947.1"/>
    </source>
</evidence>
<evidence type="ECO:0000256" key="6">
    <source>
        <dbReference type="ARBA" id="ARBA00022692"/>
    </source>
</evidence>
<evidence type="ECO:0000313" key="15">
    <source>
        <dbReference type="EMBL" id="CAF1509931.1"/>
    </source>
</evidence>
<evidence type="ECO:0000256" key="5">
    <source>
        <dbReference type="ARBA" id="ARBA00022679"/>
    </source>
</evidence>
<dbReference type="UniPathway" id="UPA00378"/>
<dbReference type="PANTHER" id="PTHR48438:SF1">
    <property type="entry name" value="ALPHA-(1,3)-FUCOSYLTRANSFERASE C-RELATED"/>
    <property type="match status" value="1"/>
</dbReference>
<gene>
    <name evidence="17" type="ORF">BYL167_LOCUS10607</name>
    <name evidence="15" type="ORF">CJN711_LOCUS27745</name>
    <name evidence="18" type="ORF">GIL414_LOCUS15780</name>
    <name evidence="16" type="ORF">KQP761_LOCUS35605</name>
</gene>
<keyword evidence="9 12" id="KW-0333">Golgi apparatus</keyword>
<evidence type="ECO:0000256" key="4">
    <source>
        <dbReference type="ARBA" id="ARBA00022676"/>
    </source>
</evidence>
<dbReference type="Proteomes" id="UP000681967">
    <property type="component" value="Unassembled WGS sequence"/>
</dbReference>
<protein>
    <recommendedName>
        <fullName evidence="12">Fucosyltransferase</fullName>
        <ecNumber evidence="12">2.4.1.-</ecNumber>
    </recommendedName>
</protein>
<evidence type="ECO:0000259" key="13">
    <source>
        <dbReference type="Pfam" id="PF00852"/>
    </source>
</evidence>
<dbReference type="EMBL" id="CAJNOV010013136">
    <property type="protein sequence ID" value="CAF1509931.1"/>
    <property type="molecule type" value="Genomic_DNA"/>
</dbReference>
<dbReference type="FunFam" id="3.40.50.11660:FF:000002">
    <property type="entry name" value="Alpha-(1,3)-fucosyltransferase"/>
    <property type="match status" value="1"/>
</dbReference>
<dbReference type="Proteomes" id="UP000681720">
    <property type="component" value="Unassembled WGS sequence"/>
</dbReference>
<dbReference type="PANTHER" id="PTHR48438">
    <property type="entry name" value="ALPHA-(1,3)-FUCOSYLTRANSFERASE C-RELATED"/>
    <property type="match status" value="1"/>
</dbReference>
<evidence type="ECO:0000256" key="3">
    <source>
        <dbReference type="ARBA" id="ARBA00008919"/>
    </source>
</evidence>
<dbReference type="Proteomes" id="UP000663834">
    <property type="component" value="Unassembled WGS sequence"/>
</dbReference>
<dbReference type="InterPro" id="IPR038577">
    <property type="entry name" value="GT10-like_C_sf"/>
</dbReference>
<dbReference type="InterPro" id="IPR031481">
    <property type="entry name" value="Glyco_tran_10_N"/>
</dbReference>
<comment type="subcellular location">
    <subcellularLocation>
        <location evidence="1">Golgi apparatus membrane</location>
        <topology evidence="1">Single-pass type II membrane protein</topology>
    </subcellularLocation>
    <subcellularLocation>
        <location evidence="12">Golgi apparatus</location>
        <location evidence="12">Golgi stack membrane</location>
        <topology evidence="12">Single-pass type II membrane protein</topology>
    </subcellularLocation>
</comment>
<evidence type="ECO:0000256" key="12">
    <source>
        <dbReference type="RuleBase" id="RU003832"/>
    </source>
</evidence>
<dbReference type="EC" id="2.4.1.-" evidence="12"/>
<evidence type="ECO:0000313" key="18">
    <source>
        <dbReference type="EMBL" id="CAF4075884.1"/>
    </source>
</evidence>
<evidence type="ECO:0000256" key="10">
    <source>
        <dbReference type="ARBA" id="ARBA00023136"/>
    </source>
</evidence>
<name>A0A815TSM8_9BILA</name>
<dbReference type="Pfam" id="PF00852">
    <property type="entry name" value="Glyco_transf_10"/>
    <property type="match status" value="1"/>
</dbReference>
<dbReference type="EMBL" id="CAJOBH010003217">
    <property type="protein sequence ID" value="CAF3942785.1"/>
    <property type="molecule type" value="Genomic_DNA"/>
</dbReference>
<feature type="domain" description="Fucosyltransferase N-terminal" evidence="14">
    <location>
        <begin position="72"/>
        <end position="187"/>
    </location>
</feature>
<keyword evidence="7" id="KW-0735">Signal-anchor</keyword>
<evidence type="ECO:0000256" key="8">
    <source>
        <dbReference type="ARBA" id="ARBA00022989"/>
    </source>
</evidence>
<evidence type="ECO:0000259" key="14">
    <source>
        <dbReference type="Pfam" id="PF17039"/>
    </source>
</evidence>
<evidence type="ECO:0000256" key="1">
    <source>
        <dbReference type="ARBA" id="ARBA00004323"/>
    </source>
</evidence>
<comment type="similarity">
    <text evidence="3 12">Belongs to the glycosyltransferase 10 family.</text>
</comment>
<evidence type="ECO:0000313" key="19">
    <source>
        <dbReference type="Proteomes" id="UP000663855"/>
    </source>
</evidence>
<keyword evidence="6 12" id="KW-0812">Transmembrane</keyword>
<keyword evidence="4 12" id="KW-0328">Glycosyltransferase</keyword>
<evidence type="ECO:0000256" key="11">
    <source>
        <dbReference type="ARBA" id="ARBA00023180"/>
    </source>
</evidence>
<keyword evidence="8" id="KW-1133">Transmembrane helix</keyword>
<proteinExistence type="inferred from homology"/>
<dbReference type="InterPro" id="IPR055270">
    <property type="entry name" value="Glyco_tran_10_C"/>
</dbReference>
<dbReference type="AlphaFoldDB" id="A0A815TSM8"/>
<keyword evidence="11" id="KW-0325">Glycoprotein</keyword>
<sequence>MLKIVLIYHKQVQVSSHTKASSISNVIQRETNSSKIDLQIAQPLFQSRTSSYYPHLPIHIYNQNLSSLRNRSKLILIGNGFFGDESWGLNTKTGTSTELMKQLSCPYLGNYCDITTDKNRFSEADAIIYHMRDKIDRRQAEQNRRPHQRFVFALWESPLNSPNIKSYNKFFNWTMTYRFQSHVVTSYYSANAYIHTSSDYYRYLLEENTAKNLNLNLRKVNHQLSDETLTNKNLGTAAALISNCGAKSGRLAFIRRLQRHMDVKVYGRCGDQCPENVDCREFIAKRYYFFLSFENSLCTDYATEKFFSVLEHPIVPVVYGHTDYSTFIPSSGFINVNKFSNFTALAQYLKKVRYDKEKYLSYFSWKKDYVWGVSQFFTPICDVCLRLHLDSTPNVIDDIDAWWNANTCQEPKLWRW</sequence>
<evidence type="ECO:0000256" key="7">
    <source>
        <dbReference type="ARBA" id="ARBA00022968"/>
    </source>
</evidence>
<reference evidence="15" key="1">
    <citation type="submission" date="2021-02" db="EMBL/GenBank/DDBJ databases">
        <authorList>
            <person name="Nowell W R."/>
        </authorList>
    </citation>
    <scope>NUCLEOTIDE SEQUENCE</scope>
</reference>
<accession>A0A815TSM8</accession>